<evidence type="ECO:0000259" key="1">
    <source>
        <dbReference type="Pfam" id="PF14134"/>
    </source>
</evidence>
<name>A0ABP9C542_9FLAO</name>
<dbReference type="InterPro" id="IPR029044">
    <property type="entry name" value="Nucleotide-diphossugar_trans"/>
</dbReference>
<organism evidence="2 3">
    <name type="scientific">Litoribaculum gwangyangense</name>
    <dbReference type="NCBI Taxonomy" id="1130722"/>
    <lineage>
        <taxon>Bacteria</taxon>
        <taxon>Pseudomonadati</taxon>
        <taxon>Bacteroidota</taxon>
        <taxon>Flavobacteriia</taxon>
        <taxon>Flavobacteriales</taxon>
        <taxon>Flavobacteriaceae</taxon>
        <taxon>Litoribaculum</taxon>
    </lineage>
</organism>
<dbReference type="SUPFAM" id="SSF53448">
    <property type="entry name" value="Nucleotide-diphospho-sugar transferases"/>
    <property type="match status" value="1"/>
</dbReference>
<dbReference type="Proteomes" id="UP001501433">
    <property type="component" value="Unassembled WGS sequence"/>
</dbReference>
<dbReference type="RefSeq" id="WP_345275656.1">
    <property type="nucleotide sequence ID" value="NZ_BAABJW010000001.1"/>
</dbReference>
<evidence type="ECO:0000313" key="2">
    <source>
        <dbReference type="EMBL" id="GAA4804215.1"/>
    </source>
</evidence>
<accession>A0ABP9C542</accession>
<dbReference type="Pfam" id="PF14134">
    <property type="entry name" value="DUF4301"/>
    <property type="match status" value="1"/>
</dbReference>
<proteinExistence type="predicted"/>
<feature type="domain" description="DUF4301" evidence="1">
    <location>
        <begin position="3"/>
        <end position="514"/>
    </location>
</feature>
<dbReference type="EMBL" id="BAABJW010000001">
    <property type="protein sequence ID" value="GAA4804215.1"/>
    <property type="molecule type" value="Genomic_DNA"/>
</dbReference>
<evidence type="ECO:0000313" key="3">
    <source>
        <dbReference type="Proteomes" id="UP001501433"/>
    </source>
</evidence>
<protein>
    <recommendedName>
        <fullName evidence="1">DUF4301 domain-containing protein</fullName>
    </recommendedName>
</protein>
<gene>
    <name evidence="2" type="ORF">GCM10023330_08170</name>
</gene>
<sequence length="516" mass="58621">MFTEKDLQQIKNKGITVKLVEAQVNRIKNGMSYSNLVEAANIGNGIEKYSEQEMRDLIDFYETEQNNYNIIKFVPASGAASRMFKFLFQFLNDFDVSNESIDDYVNRSGNKLIKTFSDCLNQFPFYEEVLNEVKSQTPNFKNLSKDEACYKFVHTMLLENGLNYSFLPKGLLPFHQYKTGSVTAFREHLLESTLYASSNGISNLHFTVSEIHHSYFNTELNKVKSGLENSIGTTFNVSFSYQKAETETLALTTDNEIYRNDDGSILFRPAGHGALLENLNDLDNDVVFIKNIDNIVVFDKNKKISDYKKMIAGVLLKAQNQAFAYLEDLDNKTITEEDTIDMALFLSKTLNVPITENFDDLSLEKKIIYLKNKLNRPMRVCAMVKNEGEPGGGPFWVKDINGEISLQIVEFAQIDIDNKQQADIVKNATHFNPTDLVCGIKNYKGKKFDLMNYVDPEAAFITMKTQNGVDIQALELPGLWNGSMAHWNSIFVEVPVETFNPVKTVNDLLKPAHQVL</sequence>
<dbReference type="InterPro" id="IPR025393">
    <property type="entry name" value="DUF4301"/>
</dbReference>
<reference evidence="3" key="1">
    <citation type="journal article" date="2019" name="Int. J. Syst. Evol. Microbiol.">
        <title>The Global Catalogue of Microorganisms (GCM) 10K type strain sequencing project: providing services to taxonomists for standard genome sequencing and annotation.</title>
        <authorList>
            <consortium name="The Broad Institute Genomics Platform"/>
            <consortium name="The Broad Institute Genome Sequencing Center for Infectious Disease"/>
            <person name="Wu L."/>
            <person name="Ma J."/>
        </authorList>
    </citation>
    <scope>NUCLEOTIDE SEQUENCE [LARGE SCALE GENOMIC DNA]</scope>
    <source>
        <strain evidence="3">JCM 18325</strain>
    </source>
</reference>
<keyword evidence="3" id="KW-1185">Reference proteome</keyword>
<comment type="caution">
    <text evidence="2">The sequence shown here is derived from an EMBL/GenBank/DDBJ whole genome shotgun (WGS) entry which is preliminary data.</text>
</comment>